<comment type="caution">
    <text evidence="2">The sequence shown here is derived from an EMBL/GenBank/DDBJ whole genome shotgun (WGS) entry which is preliminary data.</text>
</comment>
<sequence>MISQLTCLFGTLDIDLQTRVRQFTTPQLRDLREALLDFSSCADLVAWLQKHGNQGKCNYFFAYSRCQWIGSF</sequence>
<organism evidence="2 3">
    <name type="scientific">Iningainema tapete BLCC-T55</name>
    <dbReference type="NCBI Taxonomy" id="2748662"/>
    <lineage>
        <taxon>Bacteria</taxon>
        <taxon>Bacillati</taxon>
        <taxon>Cyanobacteriota</taxon>
        <taxon>Cyanophyceae</taxon>
        <taxon>Nostocales</taxon>
        <taxon>Scytonemataceae</taxon>
        <taxon>Iningainema tapete</taxon>
    </lineage>
</organism>
<dbReference type="AlphaFoldDB" id="A0A8J7C8L2"/>
<dbReference type="Pfam" id="PF14261">
    <property type="entry name" value="DUF4351"/>
    <property type="match status" value="1"/>
</dbReference>
<evidence type="ECO:0000259" key="1">
    <source>
        <dbReference type="Pfam" id="PF14261"/>
    </source>
</evidence>
<keyword evidence="3" id="KW-1185">Reference proteome</keyword>
<accession>A0A8J7C8L2</accession>
<reference evidence="2" key="1">
    <citation type="submission" date="2020-09" db="EMBL/GenBank/DDBJ databases">
        <title>Iningainema tapete sp. nov. (Scytonemataceae, Cyanobacteria) from greenhouses in central Florida (USA) produces two types of nodularin with biosynthetic potential for microcystin-LR and anabaenopeptins.</title>
        <authorList>
            <person name="Berthold D.E."/>
            <person name="Lefler F.W."/>
            <person name="Huang I.-S."/>
            <person name="Abdulla H."/>
            <person name="Zimba P.V."/>
            <person name="Laughinghouse H.D. IV."/>
        </authorList>
    </citation>
    <scope>NUCLEOTIDE SEQUENCE</scope>
    <source>
        <strain evidence="2">BLCCT55</strain>
    </source>
</reference>
<feature type="domain" description="DUF4351" evidence="1">
    <location>
        <begin position="2"/>
        <end position="48"/>
    </location>
</feature>
<name>A0A8J7C8L2_9CYAN</name>
<gene>
    <name evidence="2" type="ORF">ICL16_22840</name>
</gene>
<evidence type="ECO:0000313" key="2">
    <source>
        <dbReference type="EMBL" id="MBD2774826.1"/>
    </source>
</evidence>
<dbReference type="Proteomes" id="UP000629098">
    <property type="component" value="Unassembled WGS sequence"/>
</dbReference>
<dbReference type="EMBL" id="JACXAE010000072">
    <property type="protein sequence ID" value="MBD2774826.1"/>
    <property type="molecule type" value="Genomic_DNA"/>
</dbReference>
<dbReference type="InterPro" id="IPR025587">
    <property type="entry name" value="DUF4351"/>
</dbReference>
<protein>
    <submittedName>
        <fullName evidence="2">DUF4351 domain-containing protein</fullName>
    </submittedName>
</protein>
<evidence type="ECO:0000313" key="3">
    <source>
        <dbReference type="Proteomes" id="UP000629098"/>
    </source>
</evidence>
<proteinExistence type="predicted"/>